<keyword evidence="1" id="KW-0812">Transmembrane</keyword>
<keyword evidence="1" id="KW-1133">Transmembrane helix</keyword>
<feature type="transmembrane region" description="Helical" evidence="1">
    <location>
        <begin position="63"/>
        <end position="86"/>
    </location>
</feature>
<accession>A0A0B1ZWC3</accession>
<dbReference type="Proteomes" id="UP000031030">
    <property type="component" value="Unassembled WGS sequence"/>
</dbReference>
<evidence type="ECO:0000313" key="2">
    <source>
        <dbReference type="EMBL" id="KHK95508.1"/>
    </source>
</evidence>
<proteinExistence type="predicted"/>
<feature type="transmembrane region" description="Helical" evidence="1">
    <location>
        <begin position="20"/>
        <end position="51"/>
    </location>
</feature>
<dbReference type="STRING" id="1348253.LK09_19245"/>
<gene>
    <name evidence="2" type="ORF">LK09_19245</name>
</gene>
<dbReference type="EMBL" id="JTDK01000022">
    <property type="protein sequence ID" value="KHK95508.1"/>
    <property type="molecule type" value="Genomic_DNA"/>
</dbReference>
<keyword evidence="3" id="KW-1185">Reference proteome</keyword>
<evidence type="ECO:0000256" key="1">
    <source>
        <dbReference type="SAM" id="Phobius"/>
    </source>
</evidence>
<name>A0A0B1ZWC3_9MICO</name>
<keyword evidence="1" id="KW-0472">Membrane</keyword>
<comment type="caution">
    <text evidence="2">The sequence shown here is derived from an EMBL/GenBank/DDBJ whole genome shotgun (WGS) entry which is preliminary data.</text>
</comment>
<evidence type="ECO:0000313" key="3">
    <source>
        <dbReference type="Proteomes" id="UP000031030"/>
    </source>
</evidence>
<reference evidence="2 3" key="1">
    <citation type="submission" date="2014-11" db="EMBL/GenBank/DDBJ databases">
        <title>Genome sequence of Microbacterium mangrovi MUSC 115(T).</title>
        <authorList>
            <person name="Lee L.-H."/>
        </authorList>
    </citation>
    <scope>NUCLEOTIDE SEQUENCE [LARGE SCALE GENOMIC DNA]</scope>
    <source>
        <strain evidence="2 3">MUSC 115</strain>
    </source>
</reference>
<sequence>MVVMAIGGEVVHSQPKWIPIVAWIAFGAGVALVRIPAASFGSLLVGLLITYLGVRKGTRQRTALLIVGWSLLGLLAAILVLGMMLWGSFEL</sequence>
<organism evidence="2 3">
    <name type="scientific">Microbacterium mangrovi</name>
    <dbReference type="NCBI Taxonomy" id="1348253"/>
    <lineage>
        <taxon>Bacteria</taxon>
        <taxon>Bacillati</taxon>
        <taxon>Actinomycetota</taxon>
        <taxon>Actinomycetes</taxon>
        <taxon>Micrococcales</taxon>
        <taxon>Microbacteriaceae</taxon>
        <taxon>Microbacterium</taxon>
    </lineage>
</organism>
<dbReference type="AlphaFoldDB" id="A0A0B1ZWC3"/>
<protein>
    <submittedName>
        <fullName evidence="2">Uncharacterized protein</fullName>
    </submittedName>
</protein>